<evidence type="ECO:0000256" key="1">
    <source>
        <dbReference type="SAM" id="Coils"/>
    </source>
</evidence>
<dbReference type="InterPro" id="IPR049630">
    <property type="entry name" value="DYDC-like_DD"/>
</dbReference>
<dbReference type="CDD" id="cd22966">
    <property type="entry name" value="DD_DYDC-like"/>
    <property type="match status" value="1"/>
</dbReference>
<feature type="non-terminal residue" evidence="2">
    <location>
        <position position="594"/>
    </location>
</feature>
<reference evidence="2" key="1">
    <citation type="submission" date="2021-12" db="EMBL/GenBank/DDBJ databases">
        <authorList>
            <person name="Martin H S."/>
        </authorList>
    </citation>
    <scope>NUCLEOTIDE SEQUENCE</scope>
</reference>
<keyword evidence="1" id="KW-0175">Coiled coil</keyword>
<dbReference type="EMBL" id="OV170227">
    <property type="protein sequence ID" value="CAH0728166.1"/>
    <property type="molecule type" value="Genomic_DNA"/>
</dbReference>
<gene>
    <name evidence="2" type="ORF">BINO364_LOCUS13417</name>
</gene>
<name>A0A8J9UXA6_9NEOP</name>
<evidence type="ECO:0000313" key="2">
    <source>
        <dbReference type="EMBL" id="CAH0728166.1"/>
    </source>
</evidence>
<feature type="coiled-coil region" evidence="1">
    <location>
        <begin position="244"/>
        <end position="313"/>
    </location>
</feature>
<dbReference type="AlphaFoldDB" id="A0A8J9UXA6"/>
<proteinExistence type="predicted"/>
<feature type="coiled-coil region" evidence="1">
    <location>
        <begin position="109"/>
        <end position="150"/>
    </location>
</feature>
<dbReference type="Proteomes" id="UP000838878">
    <property type="component" value="Chromosome 7"/>
</dbReference>
<accession>A0A8J9UXA6</accession>
<sequence>MDIFNQYIYKLRDLCLNEPYIIIIDDIAPKLRHYIRLLDVIKFEDGSYHTYYGEIKDILNSFTDHWTEVMDAAIREADRISHSLTKSELLQMIEKTISMQEKKQLNFEKEFLLNENSSKNELFDNLQDKYTKYMERFHNIKDELKSLDKQDEIQTFAKEQCQISLKRENDIFAFTYNFISYKLSLVIDRIRVSLEEILNRFQNNVRTMEEISEVDLSHLLIRLYEKSKEHIILSRQDVRSSGDIAEVQRSMEILKDKIEETKHMPMHRLQEECKYWTDKISEFQQIEETMKKVAAEEKNLLEQEKLLHELKKTEIPPAKTKCWENMEKKSKQRFEELCEMKLNAAKALSTFFSVRGPDRIYYTDAIGTYFVDEYGHQCYVFDHGLNSYHVDCDGNFIKKPETDPYFFDNNGRFIVTKDSEKFYQIGPCTSTYTIQNDLFVKHSKDCGHSEALKKDCRMEIKDHTDYVILPEVKPVDIKGKLSPEDAKYLWDTFGHILPDVLCDVAETKPKNPIHILAHKLLTYKYKTSNTEMSKKKEEARKYQEKKINALHKAWKSKQVKRRKPEESDDTMDRFVYNSYKNEQNFILSLENYNV</sequence>
<dbReference type="OrthoDB" id="432281at2759"/>
<protein>
    <submittedName>
        <fullName evidence="2">Uncharacterized protein</fullName>
    </submittedName>
</protein>
<keyword evidence="3" id="KW-1185">Reference proteome</keyword>
<evidence type="ECO:0000313" key="3">
    <source>
        <dbReference type="Proteomes" id="UP000838878"/>
    </source>
</evidence>
<organism evidence="2 3">
    <name type="scientific">Brenthis ino</name>
    <name type="common">lesser marbled fritillary</name>
    <dbReference type="NCBI Taxonomy" id="405034"/>
    <lineage>
        <taxon>Eukaryota</taxon>
        <taxon>Metazoa</taxon>
        <taxon>Ecdysozoa</taxon>
        <taxon>Arthropoda</taxon>
        <taxon>Hexapoda</taxon>
        <taxon>Insecta</taxon>
        <taxon>Pterygota</taxon>
        <taxon>Neoptera</taxon>
        <taxon>Endopterygota</taxon>
        <taxon>Lepidoptera</taxon>
        <taxon>Glossata</taxon>
        <taxon>Ditrysia</taxon>
        <taxon>Papilionoidea</taxon>
        <taxon>Nymphalidae</taxon>
        <taxon>Heliconiinae</taxon>
        <taxon>Argynnini</taxon>
        <taxon>Brenthis</taxon>
    </lineage>
</organism>
<feature type="coiled-coil region" evidence="1">
    <location>
        <begin position="525"/>
        <end position="552"/>
    </location>
</feature>